<dbReference type="OrthoDB" id="9803119at2"/>
<protein>
    <recommendedName>
        <fullName evidence="10">CRISPR-associated endonuclease Cas1</fullName>
        <ecNumber evidence="10">3.1.-.-</ecNumber>
    </recommendedName>
</protein>
<dbReference type="GO" id="GO:0004520">
    <property type="term" value="F:DNA endonuclease activity"/>
    <property type="evidence" value="ECO:0007669"/>
    <property type="project" value="InterPro"/>
</dbReference>
<keyword evidence="2 10" id="KW-0479">Metal-binding</keyword>
<gene>
    <name evidence="10" type="primary">cas1</name>
    <name evidence="11" type="ORF">NCTC13079_01543</name>
</gene>
<organism evidence="11 12">
    <name type="scientific">Aedoeadaptatus ivorii</name>
    <dbReference type="NCBI Taxonomy" id="54006"/>
    <lineage>
        <taxon>Bacteria</taxon>
        <taxon>Bacillati</taxon>
        <taxon>Bacillota</taxon>
        <taxon>Tissierellia</taxon>
        <taxon>Tissierellales</taxon>
        <taxon>Peptoniphilaceae</taxon>
        <taxon>Aedoeadaptatus</taxon>
    </lineage>
</organism>
<evidence type="ECO:0000256" key="8">
    <source>
        <dbReference type="ARBA" id="ARBA00023211"/>
    </source>
</evidence>
<evidence type="ECO:0000256" key="5">
    <source>
        <dbReference type="ARBA" id="ARBA00022842"/>
    </source>
</evidence>
<evidence type="ECO:0000256" key="10">
    <source>
        <dbReference type="HAMAP-Rule" id="MF_01470"/>
    </source>
</evidence>
<dbReference type="GO" id="GO:0016787">
    <property type="term" value="F:hydrolase activity"/>
    <property type="evidence" value="ECO:0007669"/>
    <property type="project" value="UniProtKB-KW"/>
</dbReference>
<dbReference type="InterPro" id="IPR042211">
    <property type="entry name" value="CRISPR-assoc_Cas1_N"/>
</dbReference>
<comment type="subunit">
    <text evidence="9 10">Homodimer, forms a heterotetramer with a Cas2 homodimer.</text>
</comment>
<feature type="binding site" evidence="10">
    <location>
        <position position="166"/>
    </location>
    <ligand>
        <name>Mn(2+)</name>
        <dbReference type="ChEBI" id="CHEBI:29035"/>
    </ligand>
</feature>
<comment type="cofactor">
    <cofactor evidence="10">
        <name>Mg(2+)</name>
        <dbReference type="ChEBI" id="CHEBI:18420"/>
    </cofactor>
    <cofactor evidence="10">
        <name>Mn(2+)</name>
        <dbReference type="ChEBI" id="CHEBI:29035"/>
    </cofactor>
</comment>
<reference evidence="11 12" key="1">
    <citation type="submission" date="2018-12" db="EMBL/GenBank/DDBJ databases">
        <authorList>
            <consortium name="Pathogen Informatics"/>
        </authorList>
    </citation>
    <scope>NUCLEOTIDE SEQUENCE [LARGE SCALE GENOMIC DNA]</scope>
    <source>
        <strain evidence="11 12">NCTC13079</strain>
    </source>
</reference>
<keyword evidence="5 10" id="KW-0460">Magnesium</keyword>
<evidence type="ECO:0000313" key="11">
    <source>
        <dbReference type="EMBL" id="VEJ36338.1"/>
    </source>
</evidence>
<keyword evidence="3 10" id="KW-0255">Endonuclease</keyword>
<dbReference type="PANTHER" id="PTHR34353:SF2">
    <property type="entry name" value="CRISPR-ASSOCIATED ENDONUCLEASE CAS1 1"/>
    <property type="match status" value="1"/>
</dbReference>
<dbReference type="InterPro" id="IPR042206">
    <property type="entry name" value="CRISPR-assoc_Cas1_C"/>
</dbReference>
<proteinExistence type="inferred from homology"/>
<dbReference type="Gene3D" id="1.20.120.920">
    <property type="entry name" value="CRISPR-associated endonuclease Cas1, C-terminal domain"/>
    <property type="match status" value="1"/>
</dbReference>
<evidence type="ECO:0000256" key="1">
    <source>
        <dbReference type="ARBA" id="ARBA00022722"/>
    </source>
</evidence>
<evidence type="ECO:0000256" key="4">
    <source>
        <dbReference type="ARBA" id="ARBA00022801"/>
    </source>
</evidence>
<comment type="function">
    <text evidence="10">CRISPR (clustered regularly interspaced short palindromic repeat), is an adaptive immune system that provides protection against mobile genetic elements (viruses, transposable elements and conjugative plasmids). CRISPR clusters contain spacers, sequences complementary to antecedent mobile elements, and target invading nucleic acids. CRISPR clusters are transcribed and processed into CRISPR RNA (crRNA). Acts as a dsDNA endonuclease. Involved in the integration of spacer DNA into the CRISPR cassette.</text>
</comment>
<dbReference type="HAMAP" id="MF_01470">
    <property type="entry name" value="Cas1"/>
    <property type="match status" value="1"/>
</dbReference>
<keyword evidence="4 10" id="KW-0378">Hydrolase</keyword>
<dbReference type="GO" id="GO:0051607">
    <property type="term" value="P:defense response to virus"/>
    <property type="evidence" value="ECO:0007669"/>
    <property type="project" value="UniProtKB-UniRule"/>
</dbReference>
<keyword evidence="8 10" id="KW-0464">Manganese</keyword>
<accession>A0A3S5BWP4</accession>
<dbReference type="InterPro" id="IPR002729">
    <property type="entry name" value="CRISPR-assoc_Cas1"/>
</dbReference>
<evidence type="ECO:0000256" key="9">
    <source>
        <dbReference type="ARBA" id="ARBA00038592"/>
    </source>
</evidence>
<dbReference type="Pfam" id="PF01867">
    <property type="entry name" value="Cas_Cas1"/>
    <property type="match status" value="1"/>
</dbReference>
<sequence length="343" mass="39791">MKKLLNTLYVTSPDYFLGLRGENVVLLQDGKILHRIPLHALESIIAFSYSGISAALLEKCSEREVSVVILNHYGRLCGRFVSMSRGNILLRKKQAQIALNQEDSLKISRWIILAKIINARNFLIRFRKQYALRIREEVFIHAITHLKQSKERTKVASNKEELRGIEGDAQATYYGVFPHMILTNSEYFNFRGRSKRPPLDPPNALLSYAYSLLSYDCAAALEANGLDAYMGFNHTDRPGRISLALDLLEEFRVMICDRFVLRMINRGQFTEPDFLEQESGAILLTDEARKKYLSQWQKQKYESLTHPYLQEKMPWGLVPYIQAQLLARYLREDLDAYPPFFWK</sequence>
<evidence type="ECO:0000256" key="2">
    <source>
        <dbReference type="ARBA" id="ARBA00022723"/>
    </source>
</evidence>
<keyword evidence="12" id="KW-1185">Reference proteome</keyword>
<name>A0A3S5BWP4_9FIRM</name>
<evidence type="ECO:0000256" key="6">
    <source>
        <dbReference type="ARBA" id="ARBA00023118"/>
    </source>
</evidence>
<keyword evidence="1 10" id="KW-0540">Nuclease</keyword>
<evidence type="ECO:0000256" key="3">
    <source>
        <dbReference type="ARBA" id="ARBA00022759"/>
    </source>
</evidence>
<dbReference type="GO" id="GO:0003677">
    <property type="term" value="F:DNA binding"/>
    <property type="evidence" value="ECO:0007669"/>
    <property type="project" value="UniProtKB-KW"/>
</dbReference>
<dbReference type="KEGG" id="piv:NCTC13079_01543"/>
<comment type="similarity">
    <text evidence="10">Belongs to the CRISPR-associated endonuclease Cas1 family.</text>
</comment>
<dbReference type="EMBL" id="LR134523">
    <property type="protein sequence ID" value="VEJ36338.1"/>
    <property type="molecule type" value="Genomic_DNA"/>
</dbReference>
<dbReference type="NCBIfam" id="TIGR03640">
    <property type="entry name" value="cas1_DVULG"/>
    <property type="match status" value="1"/>
</dbReference>
<dbReference type="GO" id="GO:0043571">
    <property type="term" value="P:maintenance of CRISPR repeat elements"/>
    <property type="evidence" value="ECO:0007669"/>
    <property type="project" value="UniProtKB-UniRule"/>
</dbReference>
<feature type="binding site" evidence="10">
    <location>
        <position position="234"/>
    </location>
    <ligand>
        <name>Mn(2+)</name>
        <dbReference type="ChEBI" id="CHEBI:29035"/>
    </ligand>
</feature>
<dbReference type="GO" id="GO:0046872">
    <property type="term" value="F:metal ion binding"/>
    <property type="evidence" value="ECO:0007669"/>
    <property type="project" value="UniProtKB-UniRule"/>
</dbReference>
<dbReference type="InterPro" id="IPR019856">
    <property type="entry name" value="CRISPR-assoc_Cas1_DVULG"/>
</dbReference>
<evidence type="ECO:0000313" key="12">
    <source>
        <dbReference type="Proteomes" id="UP000269544"/>
    </source>
</evidence>
<dbReference type="NCBIfam" id="TIGR00287">
    <property type="entry name" value="cas1"/>
    <property type="match status" value="1"/>
</dbReference>
<feature type="binding site" evidence="10">
    <location>
        <position position="249"/>
    </location>
    <ligand>
        <name>Mn(2+)</name>
        <dbReference type="ChEBI" id="CHEBI:29035"/>
    </ligand>
</feature>
<evidence type="ECO:0000256" key="7">
    <source>
        <dbReference type="ARBA" id="ARBA00023125"/>
    </source>
</evidence>
<keyword evidence="7 10" id="KW-0238">DNA-binding</keyword>
<keyword evidence="6 10" id="KW-0051">Antiviral defense</keyword>
<dbReference type="Gene3D" id="3.100.10.20">
    <property type="entry name" value="CRISPR-associated endonuclease Cas1, N-terminal domain"/>
    <property type="match status" value="1"/>
</dbReference>
<dbReference type="InterPro" id="IPR050646">
    <property type="entry name" value="Cas1"/>
</dbReference>
<dbReference type="AlphaFoldDB" id="A0A3S5BWP4"/>
<dbReference type="Proteomes" id="UP000269544">
    <property type="component" value="Chromosome"/>
</dbReference>
<dbReference type="EC" id="3.1.-.-" evidence="10"/>
<dbReference type="PANTHER" id="PTHR34353">
    <property type="entry name" value="CRISPR-ASSOCIATED ENDONUCLEASE CAS1 1"/>
    <property type="match status" value="1"/>
</dbReference>
<dbReference type="RefSeq" id="WP_126466229.1">
    <property type="nucleotide sequence ID" value="NZ_LR134523.1"/>
</dbReference>